<evidence type="ECO:0000256" key="2">
    <source>
        <dbReference type="SAM" id="Phobius"/>
    </source>
</evidence>
<name>A0A2G9YSQ7_9BACT</name>
<feature type="transmembrane region" description="Helical" evidence="2">
    <location>
        <begin position="95"/>
        <end position="114"/>
    </location>
</feature>
<evidence type="ECO:0000313" key="3">
    <source>
        <dbReference type="EMBL" id="PIP22280.1"/>
    </source>
</evidence>
<feature type="transmembrane region" description="Helical" evidence="2">
    <location>
        <begin position="67"/>
        <end position="89"/>
    </location>
</feature>
<comment type="caution">
    <text evidence="3">The sequence shown here is derived from an EMBL/GenBank/DDBJ whole genome shotgun (WGS) entry which is preliminary data.</text>
</comment>
<feature type="region of interest" description="Disordered" evidence="1">
    <location>
        <begin position="26"/>
        <end position="52"/>
    </location>
</feature>
<reference evidence="3 4" key="1">
    <citation type="submission" date="2017-09" db="EMBL/GenBank/DDBJ databases">
        <title>Depth-based differentiation of microbial function through sediment-hosted aquifers and enrichment of novel symbionts in the deep terrestrial subsurface.</title>
        <authorList>
            <person name="Probst A.J."/>
            <person name="Ladd B."/>
            <person name="Jarett J.K."/>
            <person name="Geller-Mcgrath D.E."/>
            <person name="Sieber C.M."/>
            <person name="Emerson J.B."/>
            <person name="Anantharaman K."/>
            <person name="Thomas B.C."/>
            <person name="Malmstrom R."/>
            <person name="Stieglmeier M."/>
            <person name="Klingl A."/>
            <person name="Woyke T."/>
            <person name="Ryan C.M."/>
            <person name="Banfield J.F."/>
        </authorList>
    </citation>
    <scope>NUCLEOTIDE SEQUENCE [LARGE SCALE GENOMIC DNA]</scope>
    <source>
        <strain evidence="3">CG23_combo_of_CG06-09_8_20_14_all_39_25</strain>
    </source>
</reference>
<keyword evidence="2" id="KW-0472">Membrane</keyword>
<evidence type="ECO:0000313" key="4">
    <source>
        <dbReference type="Proteomes" id="UP000229054"/>
    </source>
</evidence>
<accession>A0A2G9YSQ7</accession>
<dbReference type="Proteomes" id="UP000229054">
    <property type="component" value="Unassembled WGS sequence"/>
</dbReference>
<dbReference type="AlphaFoldDB" id="A0A2G9YSQ7"/>
<protein>
    <submittedName>
        <fullName evidence="3">Uncharacterized protein</fullName>
    </submittedName>
</protein>
<sequence>MALPAIAAGAAKGAAVVGRGLGRVGKALPGMGGPGAQQEEREKGTAGEEEEEKPRSKISILLSAEGILMMMVGGLLDILSIIGAILILAFGVGLIFAKIVYIVGLVIVGAWAFFRSGTVVTGKKGASLGKKGGRALTNFLKRQWPKLGGKIIPAIGDALPLWSWTIYSELTSE</sequence>
<dbReference type="EMBL" id="PCRN01000059">
    <property type="protein sequence ID" value="PIP22280.1"/>
    <property type="molecule type" value="Genomic_DNA"/>
</dbReference>
<proteinExistence type="predicted"/>
<keyword evidence="2" id="KW-1133">Transmembrane helix</keyword>
<keyword evidence="2" id="KW-0812">Transmembrane</keyword>
<gene>
    <name evidence="3" type="ORF">COX38_01460</name>
</gene>
<organism evidence="3 4">
    <name type="scientific">Candidatus Nealsonbacteria bacterium CG23_combo_of_CG06-09_8_20_14_all_39_25</name>
    <dbReference type="NCBI Taxonomy" id="1974723"/>
    <lineage>
        <taxon>Bacteria</taxon>
        <taxon>Candidatus Nealsoniibacteriota</taxon>
    </lineage>
</organism>
<evidence type="ECO:0000256" key="1">
    <source>
        <dbReference type="SAM" id="MobiDB-lite"/>
    </source>
</evidence>